<keyword evidence="2" id="KW-1185">Reference proteome</keyword>
<name>A0A1R3KVU9_9ROSI</name>
<gene>
    <name evidence="1" type="ORF">COLO4_03984</name>
</gene>
<accession>A0A1R3KVU9</accession>
<dbReference type="AlphaFoldDB" id="A0A1R3KVU9"/>
<reference evidence="2" key="1">
    <citation type="submission" date="2013-09" db="EMBL/GenBank/DDBJ databases">
        <title>Corchorus olitorius genome sequencing.</title>
        <authorList>
            <person name="Alam M."/>
            <person name="Haque M.S."/>
            <person name="Islam M.S."/>
            <person name="Emdad E.M."/>
            <person name="Islam M.M."/>
            <person name="Ahmed B."/>
            <person name="Halim A."/>
            <person name="Hossen Q.M.M."/>
            <person name="Hossain M.Z."/>
            <person name="Ahmed R."/>
            <person name="Khan M.M."/>
            <person name="Islam R."/>
            <person name="Rashid M.M."/>
            <person name="Khan S.A."/>
            <person name="Rahman M.S."/>
            <person name="Alam M."/>
            <person name="Yahiya A.S."/>
            <person name="Khan M.S."/>
            <person name="Azam M.S."/>
            <person name="Haque T."/>
            <person name="Lashkar M.Z.H."/>
            <person name="Akhand A.I."/>
            <person name="Morshed G."/>
            <person name="Roy S."/>
            <person name="Uddin K.S."/>
            <person name="Rabeya T."/>
            <person name="Hossain A.S."/>
            <person name="Chowdhury A."/>
            <person name="Snigdha A.R."/>
            <person name="Mortoza M.S."/>
            <person name="Matin S.A."/>
            <person name="Hoque S.M.E."/>
            <person name="Islam M.K."/>
            <person name="Roy D.K."/>
            <person name="Haider R."/>
            <person name="Moosa M.M."/>
            <person name="Elias S.M."/>
            <person name="Hasan A.M."/>
            <person name="Jahan S."/>
            <person name="Shafiuddin M."/>
            <person name="Mahmood N."/>
            <person name="Shommy N.S."/>
        </authorList>
    </citation>
    <scope>NUCLEOTIDE SEQUENCE [LARGE SCALE GENOMIC DNA]</scope>
    <source>
        <strain evidence="2">cv. O-4</strain>
    </source>
</reference>
<proteinExistence type="predicted"/>
<organism evidence="1 2">
    <name type="scientific">Corchorus olitorius</name>
    <dbReference type="NCBI Taxonomy" id="93759"/>
    <lineage>
        <taxon>Eukaryota</taxon>
        <taxon>Viridiplantae</taxon>
        <taxon>Streptophyta</taxon>
        <taxon>Embryophyta</taxon>
        <taxon>Tracheophyta</taxon>
        <taxon>Spermatophyta</taxon>
        <taxon>Magnoliopsida</taxon>
        <taxon>eudicotyledons</taxon>
        <taxon>Gunneridae</taxon>
        <taxon>Pentapetalae</taxon>
        <taxon>rosids</taxon>
        <taxon>malvids</taxon>
        <taxon>Malvales</taxon>
        <taxon>Malvaceae</taxon>
        <taxon>Grewioideae</taxon>
        <taxon>Apeibeae</taxon>
        <taxon>Corchorus</taxon>
    </lineage>
</organism>
<protein>
    <submittedName>
        <fullName evidence="1">Uncharacterized protein</fullName>
    </submittedName>
</protein>
<comment type="caution">
    <text evidence="1">The sequence shown here is derived from an EMBL/GenBank/DDBJ whole genome shotgun (WGS) entry which is preliminary data.</text>
</comment>
<evidence type="ECO:0000313" key="2">
    <source>
        <dbReference type="Proteomes" id="UP000187203"/>
    </source>
</evidence>
<dbReference type="Proteomes" id="UP000187203">
    <property type="component" value="Unassembled WGS sequence"/>
</dbReference>
<sequence>MAKTLLQSLLKSFQPSQDLKMTNSWGVELLTIAFRERGRRSATVKKVGSYSPERILGKRDNDIRRDSPINECAFGFRHGICLSPRPIAANAQPPKYERLARAGFAIALQGDYPTKQDEIEVLPGPTAETIVE</sequence>
<dbReference type="EMBL" id="AWUE01010897">
    <property type="protein sequence ID" value="OMP11167.1"/>
    <property type="molecule type" value="Genomic_DNA"/>
</dbReference>
<evidence type="ECO:0000313" key="1">
    <source>
        <dbReference type="EMBL" id="OMP11167.1"/>
    </source>
</evidence>